<keyword evidence="5" id="KW-1133">Transmembrane helix</keyword>
<keyword evidence="6" id="KW-0472">Membrane</keyword>
<dbReference type="AlphaFoldDB" id="A0AA49GCY8"/>
<comment type="subcellular location">
    <subcellularLocation>
        <location evidence="1">Membrane</location>
        <topology evidence="1">Single-pass membrane protein</topology>
    </subcellularLocation>
</comment>
<dbReference type="SMART" id="SM00028">
    <property type="entry name" value="TPR"/>
    <property type="match status" value="4"/>
</dbReference>
<dbReference type="Pfam" id="PF14559">
    <property type="entry name" value="TPR_19"/>
    <property type="match status" value="1"/>
</dbReference>
<keyword evidence="2" id="KW-0812">Transmembrane</keyword>
<feature type="repeat" description="TPR" evidence="8">
    <location>
        <begin position="87"/>
        <end position="120"/>
    </location>
</feature>
<dbReference type="KEGG" id="msaa:QYS49_18875"/>
<evidence type="ECO:0000256" key="5">
    <source>
        <dbReference type="ARBA" id="ARBA00022989"/>
    </source>
</evidence>
<organism evidence="9 10">
    <name type="scientific">Marivirga salinarum</name>
    <dbReference type="NCBI Taxonomy" id="3059078"/>
    <lineage>
        <taxon>Bacteria</taxon>
        <taxon>Pseudomonadati</taxon>
        <taxon>Bacteroidota</taxon>
        <taxon>Cytophagia</taxon>
        <taxon>Cytophagales</taxon>
        <taxon>Marivirgaceae</taxon>
        <taxon>Marivirga</taxon>
    </lineage>
</organism>
<dbReference type="InterPro" id="IPR011990">
    <property type="entry name" value="TPR-like_helical_dom_sf"/>
</dbReference>
<dbReference type="GO" id="GO:0008320">
    <property type="term" value="F:protein transmembrane transporter activity"/>
    <property type="evidence" value="ECO:0007669"/>
    <property type="project" value="TreeGrafter"/>
</dbReference>
<dbReference type="GO" id="GO:0030943">
    <property type="term" value="F:mitochondrion targeting sequence binding"/>
    <property type="evidence" value="ECO:0007669"/>
    <property type="project" value="TreeGrafter"/>
</dbReference>
<feature type="repeat" description="TPR" evidence="8">
    <location>
        <begin position="53"/>
        <end position="86"/>
    </location>
</feature>
<keyword evidence="10" id="KW-1185">Reference proteome</keyword>
<gene>
    <name evidence="9" type="ORF">QYS49_18875</name>
</gene>
<evidence type="ECO:0000313" key="10">
    <source>
        <dbReference type="Proteomes" id="UP001230496"/>
    </source>
</evidence>
<evidence type="ECO:0000256" key="3">
    <source>
        <dbReference type="ARBA" id="ARBA00022737"/>
    </source>
</evidence>
<accession>A0AA49GCY8</accession>
<reference evidence="9 10" key="1">
    <citation type="submission" date="2023-08" db="EMBL/GenBank/DDBJ databases">
        <title>Comparative genomics and taxonomic characterization of three novel marine species of genus Marivirga.</title>
        <authorList>
            <person name="Muhammad N."/>
            <person name="Kim S.-G."/>
        </authorList>
    </citation>
    <scope>NUCLEOTIDE SEQUENCE [LARGE SCALE GENOMIC DNA]</scope>
    <source>
        <strain evidence="9 10">BDSF4-3</strain>
    </source>
</reference>
<evidence type="ECO:0000256" key="4">
    <source>
        <dbReference type="ARBA" id="ARBA00022803"/>
    </source>
</evidence>
<feature type="repeat" description="TPR" evidence="8">
    <location>
        <begin position="19"/>
        <end position="52"/>
    </location>
</feature>
<dbReference type="SUPFAM" id="SSF48452">
    <property type="entry name" value="TPR-like"/>
    <property type="match status" value="1"/>
</dbReference>
<sequence>MKYLSILLFFSICLFSCEDKDELEKANQYYNSGDYKKAIQSYNKHLEMKPAHEIAIYNRGRAYEEIGQYDKAVKDFLKVIEINPRNIGAYLSYGKNFYREEDYENAAFQFEKAYKLNTNSTKAATLLARAYHKAGMIDKAMEYYNIAINNDRENAEAFLYRGALKLYLNQSGGCNDIQTAKNIGYEGADDLYDEYCK</sequence>
<evidence type="ECO:0000256" key="8">
    <source>
        <dbReference type="PROSITE-ProRule" id="PRU00339"/>
    </source>
</evidence>
<keyword evidence="4 8" id="KW-0802">TPR repeat</keyword>
<protein>
    <submittedName>
        <fullName evidence="9">Tetratricopeptide repeat protein</fullName>
    </submittedName>
</protein>
<comment type="similarity">
    <text evidence="7">Belongs to the Tom70 family.</text>
</comment>
<feature type="repeat" description="TPR" evidence="8">
    <location>
        <begin position="121"/>
        <end position="154"/>
    </location>
</feature>
<dbReference type="Pfam" id="PF00515">
    <property type="entry name" value="TPR_1"/>
    <property type="match status" value="1"/>
</dbReference>
<dbReference type="PROSITE" id="PS50005">
    <property type="entry name" value="TPR"/>
    <property type="match status" value="4"/>
</dbReference>
<dbReference type="Proteomes" id="UP001230496">
    <property type="component" value="Chromosome"/>
</dbReference>
<dbReference type="PANTHER" id="PTHR46208">
    <property type="entry name" value="MITOCHONDRIAL IMPORT RECEPTOR SUBUNIT TOM70"/>
    <property type="match status" value="1"/>
</dbReference>
<name>A0AA49GCY8_9BACT</name>
<dbReference type="GO" id="GO:0016020">
    <property type="term" value="C:membrane"/>
    <property type="evidence" value="ECO:0007669"/>
    <property type="project" value="UniProtKB-SubCell"/>
</dbReference>
<evidence type="ECO:0000256" key="6">
    <source>
        <dbReference type="ARBA" id="ARBA00023136"/>
    </source>
</evidence>
<evidence type="ECO:0000256" key="7">
    <source>
        <dbReference type="ARBA" id="ARBA00038030"/>
    </source>
</evidence>
<dbReference type="RefSeq" id="WP_308348126.1">
    <property type="nucleotide sequence ID" value="NZ_CP129971.1"/>
</dbReference>
<proteinExistence type="inferred from homology"/>
<dbReference type="PANTHER" id="PTHR46208:SF1">
    <property type="entry name" value="MITOCHONDRIAL IMPORT RECEPTOR SUBUNIT TOM70"/>
    <property type="match status" value="1"/>
</dbReference>
<dbReference type="InterPro" id="IPR019734">
    <property type="entry name" value="TPR_rpt"/>
</dbReference>
<dbReference type="PROSITE" id="PS50293">
    <property type="entry name" value="TPR_REGION"/>
    <property type="match status" value="1"/>
</dbReference>
<evidence type="ECO:0000313" key="9">
    <source>
        <dbReference type="EMBL" id="WKK73906.2"/>
    </source>
</evidence>
<dbReference type="EMBL" id="CP129971">
    <property type="protein sequence ID" value="WKK73906.2"/>
    <property type="molecule type" value="Genomic_DNA"/>
</dbReference>
<dbReference type="Gene3D" id="1.25.40.10">
    <property type="entry name" value="Tetratricopeptide repeat domain"/>
    <property type="match status" value="2"/>
</dbReference>
<dbReference type="Pfam" id="PF13181">
    <property type="entry name" value="TPR_8"/>
    <property type="match status" value="1"/>
</dbReference>
<keyword evidence="3" id="KW-0677">Repeat</keyword>
<dbReference type="GO" id="GO:0030150">
    <property type="term" value="P:protein import into mitochondrial matrix"/>
    <property type="evidence" value="ECO:0007669"/>
    <property type="project" value="TreeGrafter"/>
</dbReference>
<evidence type="ECO:0000256" key="1">
    <source>
        <dbReference type="ARBA" id="ARBA00004167"/>
    </source>
</evidence>
<evidence type="ECO:0000256" key="2">
    <source>
        <dbReference type="ARBA" id="ARBA00022692"/>
    </source>
</evidence>